<protein>
    <recommendedName>
        <fullName evidence="1">NrS-1 polymerase-like helicase domain-containing protein</fullName>
    </recommendedName>
</protein>
<reference evidence="2 3" key="1">
    <citation type="journal article" date="2018" name="Nat. Biotechnol.">
        <title>A standardized bacterial taxonomy based on genome phylogeny substantially revises the tree of life.</title>
        <authorList>
            <person name="Parks D.H."/>
            <person name="Chuvochina M."/>
            <person name="Waite D.W."/>
            <person name="Rinke C."/>
            <person name="Skarshewski A."/>
            <person name="Chaumeil P.A."/>
            <person name="Hugenholtz P."/>
        </authorList>
    </citation>
    <scope>NUCLEOTIDE SEQUENCE [LARGE SCALE GENOMIC DNA]</scope>
    <source>
        <strain evidence="2">UBA11978</strain>
    </source>
</reference>
<name>A0A350P0M5_9ALTE</name>
<sequence length="495" mass="57342">ILEKLGYDMPLVIKPMDEGYDIEITEQTGFTYLADPDDWEPCEHALSRFNSLYGYNIPSDNPRQLYFRVKKYVEHFIAEVRNPSTYILEDTEGHSFIKKERLIDVIASLPNCSLSPVITEKMPSFVSVWLKDPYRRSYDRIDYCPFNSDVSDCPEHVYNLWKGFSPHIHSPFSEDETDDLLEPYHLLLNVISNYNPDLRQYIENWTAQIVQNPSVKSRTSLVITGRQGSGKGQFVQMIANLIGEVNFYSTGSVDLLFGTHAEGAYRRLLVCGDELHVGASGKYTDAIKRLVTEPKIDVNPKGVQPFNVKCACRFIVTSNYPNPLRIDVKSGDRRFVIMKTSEELFHRYKKNDWDNMAKHLASPKFIACLYHHLMGVDISDFDFEKQRPTTEATDILYESSISSHEHFLCEWILEYESDVYGNHDVTRAELYSRFRSWCQSNGAEDKIPSAMAFRTRLRGMDLPMEDKTIKGQRLYRFKPSEVEESLKKKFGFMFK</sequence>
<proteinExistence type="predicted"/>
<accession>A0A350P0M5</accession>
<dbReference type="Proteomes" id="UP000263517">
    <property type="component" value="Unassembled WGS sequence"/>
</dbReference>
<dbReference type="AlphaFoldDB" id="A0A350P0M5"/>
<dbReference type="SUPFAM" id="SSF52540">
    <property type="entry name" value="P-loop containing nucleoside triphosphate hydrolases"/>
    <property type="match status" value="1"/>
</dbReference>
<dbReference type="InterPro" id="IPR027417">
    <property type="entry name" value="P-loop_NTPase"/>
</dbReference>
<evidence type="ECO:0000259" key="1">
    <source>
        <dbReference type="Pfam" id="PF19263"/>
    </source>
</evidence>
<dbReference type="Pfam" id="PF19263">
    <property type="entry name" value="DUF5906"/>
    <property type="match status" value="1"/>
</dbReference>
<feature type="non-terminal residue" evidence="2">
    <location>
        <position position="1"/>
    </location>
</feature>
<gene>
    <name evidence="2" type="ORF">DCW74_03800</name>
</gene>
<feature type="domain" description="NrS-1 polymerase-like helicase" evidence="1">
    <location>
        <begin position="224"/>
        <end position="334"/>
    </location>
</feature>
<comment type="caution">
    <text evidence="2">The sequence shown here is derived from an EMBL/GenBank/DDBJ whole genome shotgun (WGS) entry which is preliminary data.</text>
</comment>
<organism evidence="2 3">
    <name type="scientific">Alteromonas australica</name>
    <dbReference type="NCBI Taxonomy" id="589873"/>
    <lineage>
        <taxon>Bacteria</taxon>
        <taxon>Pseudomonadati</taxon>
        <taxon>Pseudomonadota</taxon>
        <taxon>Gammaproteobacteria</taxon>
        <taxon>Alteromonadales</taxon>
        <taxon>Alteromonadaceae</taxon>
        <taxon>Alteromonas/Salinimonas group</taxon>
        <taxon>Alteromonas</taxon>
    </lineage>
</organism>
<dbReference type="Gene3D" id="3.40.50.300">
    <property type="entry name" value="P-loop containing nucleotide triphosphate hydrolases"/>
    <property type="match status" value="1"/>
</dbReference>
<evidence type="ECO:0000313" key="3">
    <source>
        <dbReference type="Proteomes" id="UP000263517"/>
    </source>
</evidence>
<dbReference type="EMBL" id="DNAN01000129">
    <property type="protein sequence ID" value="HAW74842.1"/>
    <property type="molecule type" value="Genomic_DNA"/>
</dbReference>
<evidence type="ECO:0000313" key="2">
    <source>
        <dbReference type="EMBL" id="HAW74842.1"/>
    </source>
</evidence>
<dbReference type="InterPro" id="IPR045455">
    <property type="entry name" value="NrS-1_pol-like_helicase"/>
</dbReference>